<evidence type="ECO:0000313" key="7">
    <source>
        <dbReference type="EMBL" id="CAB4367683.1"/>
    </source>
</evidence>
<evidence type="ECO:0000256" key="1">
    <source>
        <dbReference type="ARBA" id="ARBA00004141"/>
    </source>
</evidence>
<dbReference type="InterPro" id="IPR023271">
    <property type="entry name" value="Aquaporin-like"/>
</dbReference>
<dbReference type="InterPro" id="IPR034294">
    <property type="entry name" value="Aquaporin_transptr"/>
</dbReference>
<feature type="transmembrane region" description="Helical" evidence="6">
    <location>
        <begin position="48"/>
        <end position="77"/>
    </location>
</feature>
<comment type="similarity">
    <text evidence="2">Belongs to the MIP/aquaporin (TC 1.A.8) family.</text>
</comment>
<evidence type="ECO:0000256" key="6">
    <source>
        <dbReference type="SAM" id="Phobius"/>
    </source>
</evidence>
<dbReference type="PRINTS" id="PR00783">
    <property type="entry name" value="MINTRINSICP"/>
</dbReference>
<feature type="transmembrane region" description="Helical" evidence="6">
    <location>
        <begin position="7"/>
        <end position="28"/>
    </location>
</feature>
<dbReference type="AlphaFoldDB" id="A0A6J6M2K4"/>
<dbReference type="GO" id="GO:0015250">
    <property type="term" value="F:water channel activity"/>
    <property type="evidence" value="ECO:0007669"/>
    <property type="project" value="TreeGrafter"/>
</dbReference>
<evidence type="ECO:0000256" key="5">
    <source>
        <dbReference type="ARBA" id="ARBA00023136"/>
    </source>
</evidence>
<reference evidence="8" key="1">
    <citation type="submission" date="2020-05" db="EMBL/GenBank/DDBJ databases">
        <authorList>
            <person name="Chiriac C."/>
            <person name="Salcher M."/>
            <person name="Ghai R."/>
            <person name="Kavagutti S V."/>
        </authorList>
    </citation>
    <scope>NUCLEOTIDE SEQUENCE</scope>
</reference>
<feature type="transmembrane region" description="Helical" evidence="6">
    <location>
        <begin position="194"/>
        <end position="214"/>
    </location>
</feature>
<evidence type="ECO:0000256" key="3">
    <source>
        <dbReference type="ARBA" id="ARBA00022692"/>
    </source>
</evidence>
<organism evidence="8">
    <name type="scientific">freshwater metagenome</name>
    <dbReference type="NCBI Taxonomy" id="449393"/>
    <lineage>
        <taxon>unclassified sequences</taxon>
        <taxon>metagenomes</taxon>
        <taxon>ecological metagenomes</taxon>
    </lineage>
</organism>
<gene>
    <name evidence="8" type="ORF">UFOPK2334_00378</name>
    <name evidence="9" type="ORF">UFOPK2870_00050</name>
    <name evidence="7" type="ORF">UFOPK4179_00471</name>
    <name evidence="10" type="ORF">UFOPK4293_00055</name>
</gene>
<dbReference type="InterPro" id="IPR000425">
    <property type="entry name" value="MIP"/>
</dbReference>
<evidence type="ECO:0000313" key="10">
    <source>
        <dbReference type="EMBL" id="CAB5043993.1"/>
    </source>
</evidence>
<dbReference type="PANTHER" id="PTHR19139">
    <property type="entry name" value="AQUAPORIN TRANSPORTER"/>
    <property type="match status" value="1"/>
</dbReference>
<evidence type="ECO:0000256" key="2">
    <source>
        <dbReference type="ARBA" id="ARBA00006175"/>
    </source>
</evidence>
<keyword evidence="5 6" id="KW-0472">Membrane</keyword>
<dbReference type="GO" id="GO:0005886">
    <property type="term" value="C:plasma membrane"/>
    <property type="evidence" value="ECO:0007669"/>
    <property type="project" value="TreeGrafter"/>
</dbReference>
<dbReference type="EMBL" id="CAFBQH010000002">
    <property type="protein sequence ID" value="CAB5043993.1"/>
    <property type="molecule type" value="Genomic_DNA"/>
</dbReference>
<keyword evidence="3 6" id="KW-0812">Transmembrane</keyword>
<accession>A0A6J6M2K4</accession>
<dbReference type="EMBL" id="CAEZXA010000019">
    <property type="protein sequence ID" value="CAB4668467.1"/>
    <property type="molecule type" value="Genomic_DNA"/>
</dbReference>
<sequence>MLNTRRTLAEFLGTALLVMAVVGSGIMAQNMTTDVALQLLANAVATGGALLGLITIFGPVSGASFNPIVSLVGFFIDRETTISTLVTDIIAQVGGAIAGCIIANIMFAHPFIETSTKIRTGGPTWFSEVVATVGLLLIIWGGKRAGANVAALVAAWITGAYWFTSSTSIANPAVGIGRMFSNSFAGIAPESMPMFAFMQLIGGVVGFAIIAILWPSNKAQQ</sequence>
<evidence type="ECO:0000313" key="8">
    <source>
        <dbReference type="EMBL" id="CAB4668467.1"/>
    </source>
</evidence>
<dbReference type="PANTHER" id="PTHR19139:SF199">
    <property type="entry name" value="MIP17260P"/>
    <property type="match status" value="1"/>
</dbReference>
<proteinExistence type="inferred from homology"/>
<protein>
    <submittedName>
        <fullName evidence="8">Unannotated protein</fullName>
    </submittedName>
</protein>
<feature type="transmembrane region" description="Helical" evidence="6">
    <location>
        <begin position="124"/>
        <end position="142"/>
    </location>
</feature>
<feature type="transmembrane region" description="Helical" evidence="6">
    <location>
        <begin position="89"/>
        <end position="112"/>
    </location>
</feature>
<comment type="subcellular location">
    <subcellularLocation>
        <location evidence="1">Membrane</location>
        <topology evidence="1">Multi-pass membrane protein</topology>
    </subcellularLocation>
</comment>
<dbReference type="Gene3D" id="1.20.1080.10">
    <property type="entry name" value="Glycerol uptake facilitator protein"/>
    <property type="match status" value="1"/>
</dbReference>
<keyword evidence="4 6" id="KW-1133">Transmembrane helix</keyword>
<name>A0A6J6M2K4_9ZZZZ</name>
<dbReference type="Pfam" id="PF00230">
    <property type="entry name" value="MIP"/>
    <property type="match status" value="1"/>
</dbReference>
<dbReference type="EMBL" id="CAEZZL010000001">
    <property type="protein sequence ID" value="CAB4751135.1"/>
    <property type="molecule type" value="Genomic_DNA"/>
</dbReference>
<feature type="transmembrane region" description="Helical" evidence="6">
    <location>
        <begin position="149"/>
        <end position="174"/>
    </location>
</feature>
<dbReference type="EMBL" id="CAETWZ010000030">
    <property type="protein sequence ID" value="CAB4367683.1"/>
    <property type="molecule type" value="Genomic_DNA"/>
</dbReference>
<evidence type="ECO:0000256" key="4">
    <source>
        <dbReference type="ARBA" id="ARBA00022989"/>
    </source>
</evidence>
<evidence type="ECO:0000313" key="9">
    <source>
        <dbReference type="EMBL" id="CAB4751135.1"/>
    </source>
</evidence>
<dbReference type="SUPFAM" id="SSF81338">
    <property type="entry name" value="Aquaporin-like"/>
    <property type="match status" value="1"/>
</dbReference>